<feature type="transmembrane region" description="Helical" evidence="7">
    <location>
        <begin position="262"/>
        <end position="282"/>
    </location>
</feature>
<dbReference type="EMBL" id="BAVZ01000011">
    <property type="protein sequence ID" value="GAF09339.1"/>
    <property type="molecule type" value="Genomic_DNA"/>
</dbReference>
<organism evidence="8 9">
    <name type="scientific">Paenibacillus pini JCM 16418</name>
    <dbReference type="NCBI Taxonomy" id="1236976"/>
    <lineage>
        <taxon>Bacteria</taxon>
        <taxon>Bacillati</taxon>
        <taxon>Bacillota</taxon>
        <taxon>Bacilli</taxon>
        <taxon>Bacillales</taxon>
        <taxon>Paenibacillaceae</taxon>
        <taxon>Paenibacillus</taxon>
    </lineage>
</organism>
<keyword evidence="6 7" id="KW-0472">Membrane</keyword>
<dbReference type="CDD" id="cd23112">
    <property type="entry name" value="glucose_uptake_GlcU"/>
    <property type="match status" value="1"/>
</dbReference>
<gene>
    <name evidence="8" type="ORF">JCM16418_3478</name>
</gene>
<keyword evidence="3" id="KW-0762">Sugar transport</keyword>
<evidence type="ECO:0000256" key="5">
    <source>
        <dbReference type="ARBA" id="ARBA00022989"/>
    </source>
</evidence>
<comment type="similarity">
    <text evidence="2">Belongs to the GRP transporter (TC 2.A.7.5) family.</text>
</comment>
<feature type="transmembrane region" description="Helical" evidence="7">
    <location>
        <begin position="236"/>
        <end position="255"/>
    </location>
</feature>
<feature type="transmembrane region" description="Helical" evidence="7">
    <location>
        <begin position="113"/>
        <end position="135"/>
    </location>
</feature>
<name>W7Z4R4_9BACL</name>
<evidence type="ECO:0000256" key="6">
    <source>
        <dbReference type="ARBA" id="ARBA00023136"/>
    </source>
</evidence>
<dbReference type="Pfam" id="PF06800">
    <property type="entry name" value="Sugar_transport"/>
    <property type="match status" value="1"/>
</dbReference>
<evidence type="ECO:0000256" key="1">
    <source>
        <dbReference type="ARBA" id="ARBA00004127"/>
    </source>
</evidence>
<evidence type="ECO:0000313" key="9">
    <source>
        <dbReference type="Proteomes" id="UP000019364"/>
    </source>
</evidence>
<feature type="transmembrane region" description="Helical" evidence="7">
    <location>
        <begin position="88"/>
        <end position="107"/>
    </location>
</feature>
<keyword evidence="3" id="KW-0813">Transport</keyword>
<dbReference type="GO" id="GO:0016020">
    <property type="term" value="C:membrane"/>
    <property type="evidence" value="ECO:0007669"/>
    <property type="project" value="InterPro"/>
</dbReference>
<reference evidence="8 9" key="1">
    <citation type="journal article" date="2014" name="Genome Announc.">
        <title>Draft Genome Sequence of Paenibacillus pini JCM 16418T, Isolated from the Rhizosphere of Pine Tree.</title>
        <authorList>
            <person name="Yuki M."/>
            <person name="Oshima K."/>
            <person name="Suda W."/>
            <person name="Oshida Y."/>
            <person name="Kitamura K."/>
            <person name="Iida Y."/>
            <person name="Hattori M."/>
            <person name="Ohkuma M."/>
        </authorList>
    </citation>
    <scope>NUCLEOTIDE SEQUENCE [LARGE SCALE GENOMIC DNA]</scope>
    <source>
        <strain evidence="8 9">JCM 16418</strain>
    </source>
</reference>
<feature type="transmembrane region" description="Helical" evidence="7">
    <location>
        <begin position="209"/>
        <end position="230"/>
    </location>
</feature>
<dbReference type="STRING" id="1236976.JCM16418_3478"/>
<dbReference type="SUPFAM" id="SSF103481">
    <property type="entry name" value="Multidrug resistance efflux transporter EmrE"/>
    <property type="match status" value="2"/>
</dbReference>
<evidence type="ECO:0000313" key="8">
    <source>
        <dbReference type="EMBL" id="GAF09339.1"/>
    </source>
</evidence>
<keyword evidence="9" id="KW-1185">Reference proteome</keyword>
<dbReference type="AlphaFoldDB" id="W7Z4R4"/>
<feature type="transmembrane region" description="Helical" evidence="7">
    <location>
        <begin position="155"/>
        <end position="173"/>
    </location>
</feature>
<accession>W7Z4R4</accession>
<evidence type="ECO:0000256" key="4">
    <source>
        <dbReference type="ARBA" id="ARBA00022692"/>
    </source>
</evidence>
<keyword evidence="5 7" id="KW-1133">Transmembrane helix</keyword>
<sequence>MYLLLALLPAVTWGSIVFFNTKLGGDAYSQVLGTGIGALIFSIILFAFSTPTLNPLIWVVGIISGIFWAVGQSYQLRAVQYIGVSRAVPLSTGMQLVATTLIGVIVFHEWTTLFTIILGSAAILCIILGAVFTVIKDKDAPKQDNKTSTGRGVSILILSTFGYLIYVSLLRWYDINGWAAVLPQGIGITVGTLMLTFRHKPFNKYMARNIITGIWWGIGNLGLLLSLPHIGQATSFSLSQTGIIISTLGGIFFLGEKKSKRQMVFVIIGCCLIIAGGVMMGFTKS</sequence>
<dbReference type="InterPro" id="IPR037185">
    <property type="entry name" value="EmrE-like"/>
</dbReference>
<dbReference type="InterPro" id="IPR010651">
    <property type="entry name" value="Sugar_transport"/>
</dbReference>
<feature type="transmembrane region" description="Helical" evidence="7">
    <location>
        <begin position="6"/>
        <end position="24"/>
    </location>
</feature>
<dbReference type="GO" id="GO:0015144">
    <property type="term" value="F:carbohydrate transmembrane transporter activity"/>
    <property type="evidence" value="ECO:0007669"/>
    <property type="project" value="InterPro"/>
</dbReference>
<evidence type="ECO:0000256" key="7">
    <source>
        <dbReference type="SAM" id="Phobius"/>
    </source>
</evidence>
<proteinExistence type="inferred from homology"/>
<dbReference type="RefSeq" id="WP_036650718.1">
    <property type="nucleotide sequence ID" value="NZ_BAVZ01000011.1"/>
</dbReference>
<dbReference type="PANTHER" id="PTHR16119:SF17">
    <property type="entry name" value="TRANSMEMBRANE PROTEIN 144"/>
    <property type="match status" value="1"/>
</dbReference>
<dbReference type="Proteomes" id="UP000019364">
    <property type="component" value="Unassembled WGS sequence"/>
</dbReference>
<dbReference type="GO" id="GO:0012505">
    <property type="term" value="C:endomembrane system"/>
    <property type="evidence" value="ECO:0007669"/>
    <property type="project" value="UniProtKB-SubCell"/>
</dbReference>
<keyword evidence="4 7" id="KW-0812">Transmembrane</keyword>
<dbReference type="OrthoDB" id="1452595at2"/>
<comment type="subcellular location">
    <subcellularLocation>
        <location evidence="1">Endomembrane system</location>
        <topology evidence="1">Multi-pass membrane protein</topology>
    </subcellularLocation>
</comment>
<feature type="transmembrane region" description="Helical" evidence="7">
    <location>
        <begin position="31"/>
        <end position="50"/>
    </location>
</feature>
<evidence type="ECO:0000256" key="3">
    <source>
        <dbReference type="ARBA" id="ARBA00022597"/>
    </source>
</evidence>
<evidence type="ECO:0000256" key="2">
    <source>
        <dbReference type="ARBA" id="ARBA00006117"/>
    </source>
</evidence>
<protein>
    <submittedName>
        <fullName evidence="8">Glucose uptake protein</fullName>
    </submittedName>
</protein>
<dbReference type="eggNOG" id="COG4975">
    <property type="taxonomic scope" value="Bacteria"/>
</dbReference>
<feature type="transmembrane region" description="Helical" evidence="7">
    <location>
        <begin position="56"/>
        <end position="76"/>
    </location>
</feature>
<feature type="transmembrane region" description="Helical" evidence="7">
    <location>
        <begin position="179"/>
        <end position="197"/>
    </location>
</feature>
<dbReference type="PANTHER" id="PTHR16119">
    <property type="entry name" value="TRANSMEMBRANE PROTEIN 144"/>
    <property type="match status" value="1"/>
</dbReference>
<comment type="caution">
    <text evidence="8">The sequence shown here is derived from an EMBL/GenBank/DDBJ whole genome shotgun (WGS) entry which is preliminary data.</text>
</comment>